<evidence type="ECO:0000313" key="4">
    <source>
        <dbReference type="Proteomes" id="UP001182556"/>
    </source>
</evidence>
<gene>
    <name evidence="3" type="ORF">DB88DRAFT_501463</name>
</gene>
<feature type="compositionally biased region" description="Low complexity" evidence="2">
    <location>
        <begin position="15"/>
        <end position="26"/>
    </location>
</feature>
<dbReference type="PANTHER" id="PTHR12794:SF0">
    <property type="entry name" value="GEM-ASSOCIATED PROTEIN 2"/>
    <property type="match status" value="1"/>
</dbReference>
<dbReference type="Gene3D" id="1.20.58.1070">
    <property type="match status" value="1"/>
</dbReference>
<dbReference type="Pfam" id="PF04938">
    <property type="entry name" value="SIP1"/>
    <property type="match status" value="1"/>
</dbReference>
<evidence type="ECO:0000256" key="1">
    <source>
        <dbReference type="ARBA" id="ARBA00025758"/>
    </source>
</evidence>
<proteinExistence type="inferred from homology"/>
<dbReference type="PANTHER" id="PTHR12794">
    <property type="entry name" value="GEMIN2"/>
    <property type="match status" value="1"/>
</dbReference>
<feature type="compositionally biased region" description="Acidic residues" evidence="2">
    <location>
        <begin position="56"/>
        <end position="69"/>
    </location>
</feature>
<name>A0AAD9FPT8_PAPLA</name>
<dbReference type="GO" id="GO:0032797">
    <property type="term" value="C:SMN complex"/>
    <property type="evidence" value="ECO:0007669"/>
    <property type="project" value="TreeGrafter"/>
</dbReference>
<sequence length="482" mass="53501">MPRKGQKQSRKRKASALAGPAEPAASVTLPTPISAMTDDTGYDHEPEDPVDGHDGDVDDDDEEAYDQDASDQPPSKSRGKAKGEGYQVLPVAELDDDWEGEAEDGATYLALALRENAKLPTSTRVADPYRVASPPPIAQRLNGDQPEAGPSRHPALPRESWVVSFSAHFQNYRKSIAARWPPSPRPPYPADQPPFPTFEHRHEWIYYISGYSRRRISNLNKHKPKRAFSPSRPTHDDEQVEAALQPSPEGTAPAAMDPDDEEEWMNAPQPINPEPLVHQPEAEGEIEQLEEETARHRPRYPTFSILSHLSNSQIISILIQISLHLSRHIDHLSSLLTLSLSETPPPESRGPHPLPNRVPTKYPNPFPAHLSQWSFALLSVLDEHLLPDDLHHLREFARVVMRVGGWRWIRAVQDGEVGARWALGQSREKGPPGQAGAGAVAVADTDESGVDETLTRCWMIVSAIAAGWAQHDLLESLETLFQ</sequence>
<comment type="similarity">
    <text evidence="1">Belongs to the gemin-2 family.</text>
</comment>
<dbReference type="AlphaFoldDB" id="A0AAD9FPT8"/>
<dbReference type="Proteomes" id="UP001182556">
    <property type="component" value="Unassembled WGS sequence"/>
</dbReference>
<dbReference type="InterPro" id="IPR035426">
    <property type="entry name" value="Gemin2/Brr1"/>
</dbReference>
<evidence type="ECO:0000313" key="3">
    <source>
        <dbReference type="EMBL" id="KAK1920907.1"/>
    </source>
</evidence>
<keyword evidence="4" id="KW-1185">Reference proteome</keyword>
<dbReference type="EMBL" id="JAODAN010000012">
    <property type="protein sequence ID" value="KAK1920907.1"/>
    <property type="molecule type" value="Genomic_DNA"/>
</dbReference>
<feature type="region of interest" description="Disordered" evidence="2">
    <location>
        <begin position="1"/>
        <end position="87"/>
    </location>
</feature>
<dbReference type="GO" id="GO:0000387">
    <property type="term" value="P:spliceosomal snRNP assembly"/>
    <property type="evidence" value="ECO:0007669"/>
    <property type="project" value="InterPro"/>
</dbReference>
<evidence type="ECO:0000256" key="2">
    <source>
        <dbReference type="SAM" id="MobiDB-lite"/>
    </source>
</evidence>
<dbReference type="GO" id="GO:0005634">
    <property type="term" value="C:nucleus"/>
    <property type="evidence" value="ECO:0007669"/>
    <property type="project" value="TreeGrafter"/>
</dbReference>
<protein>
    <submittedName>
        <fullName evidence="3">Uncharacterized protein</fullName>
    </submittedName>
</protein>
<reference evidence="3" key="1">
    <citation type="submission" date="2023-02" db="EMBL/GenBank/DDBJ databases">
        <title>Identification and recombinant expression of a fungal hydrolase from Papiliotrema laurentii that hydrolyzes apple cutin and clears colloidal polyester polyurethane.</title>
        <authorList>
            <consortium name="DOE Joint Genome Institute"/>
            <person name="Roman V.A."/>
            <person name="Bojanowski C."/>
            <person name="Crable B.R."/>
            <person name="Wagner D.N."/>
            <person name="Hung C.S."/>
            <person name="Nadeau L.J."/>
            <person name="Schratz L."/>
            <person name="Haridas S."/>
            <person name="Pangilinan J."/>
            <person name="Lipzen A."/>
            <person name="Na H."/>
            <person name="Yan M."/>
            <person name="Ng V."/>
            <person name="Grigoriev I.V."/>
            <person name="Spatafora J.W."/>
            <person name="Barlow D."/>
            <person name="Biffinger J."/>
            <person name="Kelley-Loughnane N."/>
            <person name="Varaljay V.A."/>
            <person name="Crookes-Goodson W.J."/>
        </authorList>
    </citation>
    <scope>NUCLEOTIDE SEQUENCE</scope>
    <source>
        <strain evidence="3">5307AH</strain>
    </source>
</reference>
<comment type="caution">
    <text evidence="3">The sequence shown here is derived from an EMBL/GenBank/DDBJ whole genome shotgun (WGS) entry which is preliminary data.</text>
</comment>
<feature type="region of interest" description="Disordered" evidence="2">
    <location>
        <begin position="124"/>
        <end position="155"/>
    </location>
</feature>
<feature type="region of interest" description="Disordered" evidence="2">
    <location>
        <begin position="223"/>
        <end position="263"/>
    </location>
</feature>
<feature type="compositionally biased region" description="Basic residues" evidence="2">
    <location>
        <begin position="1"/>
        <end position="14"/>
    </location>
</feature>
<accession>A0AAD9FPT8</accession>
<organism evidence="3 4">
    <name type="scientific">Papiliotrema laurentii</name>
    <name type="common">Cryptococcus laurentii</name>
    <dbReference type="NCBI Taxonomy" id="5418"/>
    <lineage>
        <taxon>Eukaryota</taxon>
        <taxon>Fungi</taxon>
        <taxon>Dikarya</taxon>
        <taxon>Basidiomycota</taxon>
        <taxon>Agaricomycotina</taxon>
        <taxon>Tremellomycetes</taxon>
        <taxon>Tremellales</taxon>
        <taxon>Rhynchogastremaceae</taxon>
        <taxon>Papiliotrema</taxon>
    </lineage>
</organism>